<gene>
    <name evidence="3" type="ORF">FHS74_001429</name>
</gene>
<evidence type="ECO:0000256" key="1">
    <source>
        <dbReference type="SAM" id="SignalP"/>
    </source>
</evidence>
<dbReference type="RefSeq" id="WP_211106153.1">
    <property type="nucleotide sequence ID" value="NZ_JACIIZ010000003.1"/>
</dbReference>
<sequence length="213" mass="23446">MARFPAARRVAAAMLPLFLPLSLLLVSARPSAATDAPPPQGAPQFDKDDRMTFPADYRDWVYLTSGLDMAYGPAARMGHSMFDNVFVNRGAYLAFKETGTWPDKTVFVLEVRGAADKGSINKNGHFQTPEVMGLEVHVKDVARFHDDGWAFYAFDADEAHPKPAEQLPVEQSCYSCHQAHGAVDTTFVQFYPTLSPIAAARKTFSAAYLAEKP</sequence>
<keyword evidence="4" id="KW-1185">Reference proteome</keyword>
<feature type="domain" description="Cytochrome P460" evidence="2">
    <location>
        <begin position="54"/>
        <end position="187"/>
    </location>
</feature>
<feature type="chain" id="PRO_5031217883" description="Cytochrome P460 domain-containing protein" evidence="1">
    <location>
        <begin position="33"/>
        <end position="213"/>
    </location>
</feature>
<dbReference type="CDD" id="cd20751">
    <property type="entry name" value="cyt_P460_Ne-like"/>
    <property type="match status" value="1"/>
</dbReference>
<dbReference type="Proteomes" id="UP000539175">
    <property type="component" value="Unassembled WGS sequence"/>
</dbReference>
<dbReference type="AlphaFoldDB" id="A0A7X0AYF3"/>
<comment type="caution">
    <text evidence="3">The sequence shown here is derived from an EMBL/GenBank/DDBJ whole genome shotgun (WGS) entry which is preliminary data.</text>
</comment>
<evidence type="ECO:0000259" key="2">
    <source>
        <dbReference type="Pfam" id="PF16694"/>
    </source>
</evidence>
<organism evidence="3 4">
    <name type="scientific">Nitrospirillum iridis</name>
    <dbReference type="NCBI Taxonomy" id="765888"/>
    <lineage>
        <taxon>Bacteria</taxon>
        <taxon>Pseudomonadati</taxon>
        <taxon>Pseudomonadota</taxon>
        <taxon>Alphaproteobacteria</taxon>
        <taxon>Rhodospirillales</taxon>
        <taxon>Azospirillaceae</taxon>
        <taxon>Nitrospirillum</taxon>
    </lineage>
</organism>
<dbReference type="Pfam" id="PF16694">
    <property type="entry name" value="Cytochrome_P460"/>
    <property type="match status" value="1"/>
</dbReference>
<evidence type="ECO:0000313" key="3">
    <source>
        <dbReference type="EMBL" id="MBB6250884.1"/>
    </source>
</evidence>
<protein>
    <recommendedName>
        <fullName evidence="2">Cytochrome P460 domain-containing protein</fullName>
    </recommendedName>
</protein>
<dbReference type="InterPro" id="IPR032033">
    <property type="entry name" value="Cytochrome_P460"/>
</dbReference>
<dbReference type="EMBL" id="JACIIZ010000003">
    <property type="protein sequence ID" value="MBB6250884.1"/>
    <property type="molecule type" value="Genomic_DNA"/>
</dbReference>
<reference evidence="3 4" key="1">
    <citation type="submission" date="2020-08" db="EMBL/GenBank/DDBJ databases">
        <title>Genomic Encyclopedia of Type Strains, Phase IV (KMG-IV): sequencing the most valuable type-strain genomes for metagenomic binning, comparative biology and taxonomic classification.</title>
        <authorList>
            <person name="Goeker M."/>
        </authorList>
    </citation>
    <scope>NUCLEOTIDE SEQUENCE [LARGE SCALE GENOMIC DNA]</scope>
    <source>
        <strain evidence="3 4">DSM 22198</strain>
    </source>
</reference>
<feature type="signal peptide" evidence="1">
    <location>
        <begin position="1"/>
        <end position="32"/>
    </location>
</feature>
<name>A0A7X0AYF3_9PROT</name>
<accession>A0A7X0AYF3</accession>
<dbReference type="InterPro" id="IPR038142">
    <property type="entry name" value="Cytochrome_P460_sp"/>
</dbReference>
<proteinExistence type="predicted"/>
<dbReference type="Gene3D" id="3.50.70.20">
    <property type="entry name" value="Cytochrome P460"/>
    <property type="match status" value="1"/>
</dbReference>
<keyword evidence="1" id="KW-0732">Signal</keyword>
<evidence type="ECO:0000313" key="4">
    <source>
        <dbReference type="Proteomes" id="UP000539175"/>
    </source>
</evidence>